<dbReference type="Pfam" id="PF10698">
    <property type="entry name" value="DUF2505"/>
    <property type="match status" value="1"/>
</dbReference>
<accession>A0A839QPU3</accession>
<keyword evidence="2" id="KW-1185">Reference proteome</keyword>
<evidence type="ECO:0000313" key="1">
    <source>
        <dbReference type="EMBL" id="MBB2996006.1"/>
    </source>
</evidence>
<dbReference type="InterPro" id="IPR019639">
    <property type="entry name" value="DUF2505"/>
</dbReference>
<protein>
    <recommendedName>
        <fullName evidence="3">DUF2505 domain-containing protein</fullName>
    </recommendedName>
</protein>
<dbReference type="AlphaFoldDB" id="A0A839QPU3"/>
<evidence type="ECO:0008006" key="3">
    <source>
        <dbReference type="Google" id="ProtNLM"/>
    </source>
</evidence>
<dbReference type="Proteomes" id="UP000523000">
    <property type="component" value="Unassembled WGS sequence"/>
</dbReference>
<reference evidence="1 2" key="1">
    <citation type="submission" date="2020-08" db="EMBL/GenBank/DDBJ databases">
        <title>Sequencing the genomes of 1000 actinobacteria strains.</title>
        <authorList>
            <person name="Klenk H.-P."/>
        </authorList>
    </citation>
    <scope>NUCLEOTIDE SEQUENCE [LARGE SCALE GENOMIC DNA]</scope>
    <source>
        <strain evidence="1 2">DSM 22826</strain>
    </source>
</reference>
<proteinExistence type="predicted"/>
<organism evidence="1 2">
    <name type="scientific">Paeniglutamicibacter cryotolerans</name>
    <dbReference type="NCBI Taxonomy" id="670079"/>
    <lineage>
        <taxon>Bacteria</taxon>
        <taxon>Bacillati</taxon>
        <taxon>Actinomycetota</taxon>
        <taxon>Actinomycetes</taxon>
        <taxon>Micrococcales</taxon>
        <taxon>Micrococcaceae</taxon>
        <taxon>Paeniglutamicibacter</taxon>
    </lineage>
</organism>
<sequence length="166" mass="17140">MALNASTDLSYSPAEVLATLTDRGFAEHITAIVGGTLKEFTLSGDTSGAFELSTVRAVPTDRAPEMARKFVGATVDVTQKESWSAPGTDGSRSAQVAVTVAGIPVNVAATQRVDATDAGSRLTLDGQVTSSIPFLGGKIASAAEPFISKALKLQADQLAVWNTRSA</sequence>
<dbReference type="EMBL" id="JACHVS010000001">
    <property type="protein sequence ID" value="MBB2996006.1"/>
    <property type="molecule type" value="Genomic_DNA"/>
</dbReference>
<comment type="caution">
    <text evidence="1">The sequence shown here is derived from an EMBL/GenBank/DDBJ whole genome shotgun (WGS) entry which is preliminary data.</text>
</comment>
<dbReference type="RefSeq" id="WP_183511195.1">
    <property type="nucleotide sequence ID" value="NZ_BAABGK010000042.1"/>
</dbReference>
<name>A0A839QPU3_9MICC</name>
<gene>
    <name evidence="1" type="ORF">E9229_002197</name>
</gene>
<evidence type="ECO:0000313" key="2">
    <source>
        <dbReference type="Proteomes" id="UP000523000"/>
    </source>
</evidence>